<reference evidence="2" key="1">
    <citation type="submission" date="2018-10" db="EMBL/GenBank/DDBJ databases">
        <authorList>
            <person name="Plewniak F."/>
        </authorList>
    </citation>
    <scope>NUCLEOTIDE SEQUENCE</scope>
</reference>
<evidence type="ECO:0000313" key="2">
    <source>
        <dbReference type="EMBL" id="VAY88511.1"/>
    </source>
</evidence>
<dbReference type="PROSITE" id="PS50206">
    <property type="entry name" value="RHODANESE_3"/>
    <property type="match status" value="1"/>
</dbReference>
<dbReference type="InterPro" id="IPR036873">
    <property type="entry name" value="Rhodanese-like_dom_sf"/>
</dbReference>
<evidence type="ECO:0000259" key="1">
    <source>
        <dbReference type="PROSITE" id="PS50206"/>
    </source>
</evidence>
<name>A0A3P3ZNU1_9ZZZZ</name>
<protein>
    <submittedName>
        <fullName evidence="2">Molybdopterin biosynthesis protein MoeB</fullName>
    </submittedName>
</protein>
<dbReference type="AlphaFoldDB" id="A0A3P3ZNU1"/>
<dbReference type="SMART" id="SM00450">
    <property type="entry name" value="RHOD"/>
    <property type="match status" value="1"/>
</dbReference>
<dbReference type="SUPFAM" id="SSF52821">
    <property type="entry name" value="Rhodanese/Cell cycle control phosphatase"/>
    <property type="match status" value="1"/>
</dbReference>
<accession>A0A3P3ZNU1</accession>
<dbReference type="Gene3D" id="3.40.250.10">
    <property type="entry name" value="Rhodanese-like domain"/>
    <property type="match status" value="1"/>
</dbReference>
<sequence length="150" mass="16314">MSGIAELLKVAQQRGREIGLSYAGALLPTEAFELLNLNAQAVLVDVRTQAEWDWVGSVPGAVHVEWQSYPMGVRNESFLDSLRERVPEGALVLFLCRSGARSHAAAEAATSVGWTGCYNVLQGFEGDRDPQGHRGHLNGWQAAGLPWKQS</sequence>
<dbReference type="CDD" id="cd01522">
    <property type="entry name" value="RHOD_1"/>
    <property type="match status" value="1"/>
</dbReference>
<dbReference type="Pfam" id="PF00581">
    <property type="entry name" value="Rhodanese"/>
    <property type="match status" value="1"/>
</dbReference>
<dbReference type="EMBL" id="UOYP01000241">
    <property type="protein sequence ID" value="VAY88511.1"/>
    <property type="molecule type" value="Genomic_DNA"/>
</dbReference>
<dbReference type="GO" id="GO:0004792">
    <property type="term" value="F:thiosulfate-cyanide sulfurtransferase activity"/>
    <property type="evidence" value="ECO:0007669"/>
    <property type="project" value="TreeGrafter"/>
</dbReference>
<dbReference type="InterPro" id="IPR001763">
    <property type="entry name" value="Rhodanese-like_dom"/>
</dbReference>
<organism evidence="2">
    <name type="scientific">mine drainage metagenome</name>
    <dbReference type="NCBI Taxonomy" id="410659"/>
    <lineage>
        <taxon>unclassified sequences</taxon>
        <taxon>metagenomes</taxon>
        <taxon>ecological metagenomes</taxon>
    </lineage>
</organism>
<feature type="domain" description="Rhodanese" evidence="1">
    <location>
        <begin position="37"/>
        <end position="149"/>
    </location>
</feature>
<dbReference type="PANTHER" id="PTHR44086:SF10">
    <property type="entry name" value="THIOSULFATE SULFURTRANSFERASE_RHODANESE-LIKE DOMAIN-CONTAINING PROTEIN 3"/>
    <property type="match status" value="1"/>
</dbReference>
<proteinExistence type="predicted"/>
<gene>
    <name evidence="2" type="ORF">CARN8_3150003</name>
</gene>
<dbReference type="PANTHER" id="PTHR44086">
    <property type="entry name" value="THIOSULFATE SULFURTRANSFERASE RDL2, MITOCHONDRIAL-RELATED"/>
    <property type="match status" value="1"/>
</dbReference>